<dbReference type="KEGG" id="dpx:DAPPUDRAFT_275424"/>
<sequence>MNLSSISQFTITAGLDSRAPCQQLQHGRAALQKRIMTLLDIATMELQSYPKARVEEGKTNESFHRSAGNRRAEG</sequence>
<protein>
    <submittedName>
        <fullName evidence="2">Uncharacterized protein</fullName>
    </submittedName>
</protein>
<dbReference type="EMBL" id="GL735572">
    <property type="protein sequence ID" value="EFX60796.1"/>
    <property type="molecule type" value="Genomic_DNA"/>
</dbReference>
<reference evidence="2 3" key="1">
    <citation type="journal article" date="2011" name="Science">
        <title>The ecoresponsive genome of Daphnia pulex.</title>
        <authorList>
            <person name="Colbourne J.K."/>
            <person name="Pfrender M.E."/>
            <person name="Gilbert D."/>
            <person name="Thomas W.K."/>
            <person name="Tucker A."/>
            <person name="Oakley T.H."/>
            <person name="Tokishita S."/>
            <person name="Aerts A."/>
            <person name="Arnold G.J."/>
            <person name="Basu M.K."/>
            <person name="Bauer D.J."/>
            <person name="Caceres C.E."/>
            <person name="Carmel L."/>
            <person name="Casola C."/>
            <person name="Choi J.H."/>
            <person name="Detter J.C."/>
            <person name="Dong Q."/>
            <person name="Dusheyko S."/>
            <person name="Eads B.D."/>
            <person name="Frohlich T."/>
            <person name="Geiler-Samerotte K.A."/>
            <person name="Gerlach D."/>
            <person name="Hatcher P."/>
            <person name="Jogdeo S."/>
            <person name="Krijgsveld J."/>
            <person name="Kriventseva E.V."/>
            <person name="Kultz D."/>
            <person name="Laforsch C."/>
            <person name="Lindquist E."/>
            <person name="Lopez J."/>
            <person name="Manak J.R."/>
            <person name="Muller J."/>
            <person name="Pangilinan J."/>
            <person name="Patwardhan R.P."/>
            <person name="Pitluck S."/>
            <person name="Pritham E.J."/>
            <person name="Rechtsteiner A."/>
            <person name="Rho M."/>
            <person name="Rogozin I.B."/>
            <person name="Sakarya O."/>
            <person name="Salamov A."/>
            <person name="Schaack S."/>
            <person name="Shapiro H."/>
            <person name="Shiga Y."/>
            <person name="Skalitzky C."/>
            <person name="Smith Z."/>
            <person name="Souvorov A."/>
            <person name="Sung W."/>
            <person name="Tang Z."/>
            <person name="Tsuchiya D."/>
            <person name="Tu H."/>
            <person name="Vos H."/>
            <person name="Wang M."/>
            <person name="Wolf Y.I."/>
            <person name="Yamagata H."/>
            <person name="Yamada T."/>
            <person name="Ye Y."/>
            <person name="Shaw J.R."/>
            <person name="Andrews J."/>
            <person name="Crease T.J."/>
            <person name="Tang H."/>
            <person name="Lucas S.M."/>
            <person name="Robertson H.M."/>
            <person name="Bork P."/>
            <person name="Koonin E.V."/>
            <person name="Zdobnov E.M."/>
            <person name="Grigoriev I.V."/>
            <person name="Lynch M."/>
            <person name="Boore J.L."/>
        </authorList>
    </citation>
    <scope>NUCLEOTIDE SEQUENCE [LARGE SCALE GENOMIC DNA]</scope>
</reference>
<evidence type="ECO:0000313" key="3">
    <source>
        <dbReference type="Proteomes" id="UP000000305"/>
    </source>
</evidence>
<proteinExistence type="predicted"/>
<dbReference type="HOGENOM" id="CLU_2690343_0_0_1"/>
<dbReference type="AlphaFoldDB" id="E9I5D4"/>
<keyword evidence="3" id="KW-1185">Reference proteome</keyword>
<feature type="region of interest" description="Disordered" evidence="1">
    <location>
        <begin position="52"/>
        <end position="74"/>
    </location>
</feature>
<dbReference type="Proteomes" id="UP000000305">
    <property type="component" value="Unassembled WGS sequence"/>
</dbReference>
<dbReference type="InParanoid" id="E9I5D4"/>
<evidence type="ECO:0000313" key="2">
    <source>
        <dbReference type="EMBL" id="EFX60796.1"/>
    </source>
</evidence>
<organism evidence="2 3">
    <name type="scientific">Daphnia pulex</name>
    <name type="common">Water flea</name>
    <dbReference type="NCBI Taxonomy" id="6669"/>
    <lineage>
        <taxon>Eukaryota</taxon>
        <taxon>Metazoa</taxon>
        <taxon>Ecdysozoa</taxon>
        <taxon>Arthropoda</taxon>
        <taxon>Crustacea</taxon>
        <taxon>Branchiopoda</taxon>
        <taxon>Diplostraca</taxon>
        <taxon>Cladocera</taxon>
        <taxon>Anomopoda</taxon>
        <taxon>Daphniidae</taxon>
        <taxon>Daphnia</taxon>
    </lineage>
</organism>
<accession>E9I5D4</accession>
<evidence type="ECO:0000256" key="1">
    <source>
        <dbReference type="SAM" id="MobiDB-lite"/>
    </source>
</evidence>
<name>E9I5D4_DAPPU</name>
<gene>
    <name evidence="2" type="ORF">DAPPUDRAFT_275424</name>
</gene>